<feature type="transmembrane region" description="Helical" evidence="5">
    <location>
        <begin position="124"/>
        <end position="151"/>
    </location>
</feature>
<feature type="domain" description="Major facilitator superfamily (MFS) profile" evidence="6">
    <location>
        <begin position="242"/>
        <end position="426"/>
    </location>
</feature>
<feature type="transmembrane region" description="Helical" evidence="5">
    <location>
        <begin position="64"/>
        <end position="86"/>
    </location>
</feature>
<evidence type="ECO:0000259" key="6">
    <source>
        <dbReference type="PROSITE" id="PS50850"/>
    </source>
</evidence>
<evidence type="ECO:0000256" key="3">
    <source>
        <dbReference type="ARBA" id="ARBA00022989"/>
    </source>
</evidence>
<evidence type="ECO:0000313" key="8">
    <source>
        <dbReference type="Proteomes" id="UP001501536"/>
    </source>
</evidence>
<reference evidence="8" key="1">
    <citation type="journal article" date="2019" name="Int. J. Syst. Evol. Microbiol.">
        <title>The Global Catalogue of Microorganisms (GCM) 10K type strain sequencing project: providing services to taxonomists for standard genome sequencing and annotation.</title>
        <authorList>
            <consortium name="The Broad Institute Genomics Platform"/>
            <consortium name="The Broad Institute Genome Sequencing Center for Infectious Disease"/>
            <person name="Wu L."/>
            <person name="Ma J."/>
        </authorList>
    </citation>
    <scope>NUCLEOTIDE SEQUENCE [LARGE SCALE GENOMIC DNA]</scope>
    <source>
        <strain evidence="8">JCM 16961</strain>
    </source>
</reference>
<keyword evidence="3 5" id="KW-1133">Transmembrane helix</keyword>
<dbReference type="PANTHER" id="PTHR23528">
    <property type="match status" value="1"/>
</dbReference>
<organism evidence="7 8">
    <name type="scientific">Zhihengliuella alba</name>
    <dbReference type="NCBI Taxonomy" id="547018"/>
    <lineage>
        <taxon>Bacteria</taxon>
        <taxon>Bacillati</taxon>
        <taxon>Actinomycetota</taxon>
        <taxon>Actinomycetes</taxon>
        <taxon>Micrococcales</taxon>
        <taxon>Micrococcaceae</taxon>
        <taxon>Zhihengliuella</taxon>
    </lineage>
</organism>
<sequence length="426" mass="43879">METHAAPSSVPDALAEPTVPVGARWIAGVVLVNLGINAVLYAPLNVLLGLQATAIDPAAKEGMLSLVSAFGAAVALVANPLTGALSDRTTSRFGRRSPWVLGGAAVAVAALLFLASASTLTGTAALLALVVGWCCVQLGVNSAYSTIAATVPDRTPVSQRASVGGLGAMGQTVGILCGAVIGFVIGGDIGLGYGLCAAVMALSVIPYLTHRDDPVLPVAARQPFRFGAFLRGFWISPRRHPDFAWAWITRFLMFMGNQMTIVYLLFFLTDVIRHPDPAGGVLVLTGLYSVMVLLSAVAAGRMSDATGGRRRIFVAGSSGLIGVATLILAFFPVWPAAMLGAAVLGVGFGAYLAVDFALLTQVLPSASDRGKDLGVVNIAATLPQVFAPAAAWLAVTMLGGYTTMFLIAAVLCALGAVLVYRIKSVP</sequence>
<feature type="transmembrane region" description="Helical" evidence="5">
    <location>
        <begin position="337"/>
        <end position="363"/>
    </location>
</feature>
<gene>
    <name evidence="7" type="ORF">GCM10022377_18780</name>
</gene>
<name>A0ABP7DGB3_9MICC</name>
<accession>A0ABP7DGB3</accession>
<evidence type="ECO:0000313" key="7">
    <source>
        <dbReference type="EMBL" id="GAA3705288.1"/>
    </source>
</evidence>
<dbReference type="SUPFAM" id="SSF103473">
    <property type="entry name" value="MFS general substrate transporter"/>
    <property type="match status" value="1"/>
</dbReference>
<dbReference type="InterPro" id="IPR036259">
    <property type="entry name" value="MFS_trans_sf"/>
</dbReference>
<dbReference type="Pfam" id="PF07690">
    <property type="entry name" value="MFS_1"/>
    <property type="match status" value="1"/>
</dbReference>
<feature type="transmembrane region" description="Helical" evidence="5">
    <location>
        <begin position="278"/>
        <end position="300"/>
    </location>
</feature>
<dbReference type="EMBL" id="BAABCJ010000002">
    <property type="protein sequence ID" value="GAA3705288.1"/>
    <property type="molecule type" value="Genomic_DNA"/>
</dbReference>
<comment type="caution">
    <text evidence="7">The sequence shown here is derived from an EMBL/GenBank/DDBJ whole genome shotgun (WGS) entry which is preliminary data.</text>
</comment>
<dbReference type="PROSITE" id="PS50850">
    <property type="entry name" value="MFS"/>
    <property type="match status" value="1"/>
</dbReference>
<dbReference type="RefSeq" id="WP_344883337.1">
    <property type="nucleotide sequence ID" value="NZ_BAABCJ010000002.1"/>
</dbReference>
<keyword evidence="2 5" id="KW-0812">Transmembrane</keyword>
<evidence type="ECO:0000256" key="2">
    <source>
        <dbReference type="ARBA" id="ARBA00022692"/>
    </source>
</evidence>
<feature type="transmembrane region" description="Helical" evidence="5">
    <location>
        <begin position="401"/>
        <end position="420"/>
    </location>
</feature>
<dbReference type="Gene3D" id="1.20.1250.20">
    <property type="entry name" value="MFS general substrate transporter like domains"/>
    <property type="match status" value="2"/>
</dbReference>
<comment type="subcellular location">
    <subcellularLocation>
        <location evidence="1">Cell membrane</location>
        <topology evidence="1">Multi-pass membrane protein</topology>
    </subcellularLocation>
</comment>
<dbReference type="InterPro" id="IPR011701">
    <property type="entry name" value="MFS"/>
</dbReference>
<proteinExistence type="predicted"/>
<protein>
    <submittedName>
        <fullName evidence="7">MFS transporter</fullName>
    </submittedName>
</protein>
<keyword evidence="8" id="KW-1185">Reference proteome</keyword>
<evidence type="ECO:0000256" key="5">
    <source>
        <dbReference type="SAM" id="Phobius"/>
    </source>
</evidence>
<feature type="transmembrane region" description="Helical" evidence="5">
    <location>
        <begin position="191"/>
        <end position="209"/>
    </location>
</feature>
<feature type="transmembrane region" description="Helical" evidence="5">
    <location>
        <begin position="243"/>
        <end position="266"/>
    </location>
</feature>
<dbReference type="PANTHER" id="PTHR23528:SF1">
    <property type="entry name" value="MAJOR FACILITATOR SUPERFAMILY (MFS) PROFILE DOMAIN-CONTAINING PROTEIN"/>
    <property type="match status" value="1"/>
</dbReference>
<feature type="transmembrane region" description="Helical" evidence="5">
    <location>
        <begin position="163"/>
        <end position="185"/>
    </location>
</feature>
<feature type="transmembrane region" description="Helical" evidence="5">
    <location>
        <begin position="375"/>
        <end position="395"/>
    </location>
</feature>
<dbReference type="Proteomes" id="UP001501536">
    <property type="component" value="Unassembled WGS sequence"/>
</dbReference>
<keyword evidence="4 5" id="KW-0472">Membrane</keyword>
<feature type="transmembrane region" description="Helical" evidence="5">
    <location>
        <begin position="312"/>
        <end position="331"/>
    </location>
</feature>
<feature type="transmembrane region" description="Helical" evidence="5">
    <location>
        <begin position="25"/>
        <end position="44"/>
    </location>
</feature>
<evidence type="ECO:0000256" key="1">
    <source>
        <dbReference type="ARBA" id="ARBA00004651"/>
    </source>
</evidence>
<evidence type="ECO:0000256" key="4">
    <source>
        <dbReference type="ARBA" id="ARBA00023136"/>
    </source>
</evidence>
<dbReference type="InterPro" id="IPR020846">
    <property type="entry name" value="MFS_dom"/>
</dbReference>
<feature type="transmembrane region" description="Helical" evidence="5">
    <location>
        <begin position="98"/>
        <end position="118"/>
    </location>
</feature>